<dbReference type="GO" id="GO:0005524">
    <property type="term" value="F:ATP binding"/>
    <property type="evidence" value="ECO:0007669"/>
    <property type="project" value="UniProtKB-KW"/>
</dbReference>
<feature type="domain" description="AAA-ATPase-like" evidence="1">
    <location>
        <begin position="7"/>
        <end position="204"/>
    </location>
</feature>
<dbReference type="Pfam" id="PF08011">
    <property type="entry name" value="PDDEXK_9"/>
    <property type="match status" value="1"/>
</dbReference>
<accession>A0A6P1DU84</accession>
<dbReference type="AlphaFoldDB" id="A0A6P1DU84"/>
<protein>
    <submittedName>
        <fullName evidence="2">ATP-binding protein</fullName>
    </submittedName>
</protein>
<evidence type="ECO:0000313" key="2">
    <source>
        <dbReference type="EMBL" id="NEX21887.1"/>
    </source>
</evidence>
<evidence type="ECO:0000313" key="3">
    <source>
        <dbReference type="Proteomes" id="UP000471640"/>
    </source>
</evidence>
<gene>
    <name evidence="2" type="ORF">G3480_16495</name>
</gene>
<reference evidence="3" key="1">
    <citation type="journal article" date="2020" name="Microbiol. Resour. Announc.">
        <title>Draft Genome Sequences of Thiorhodococcus mannitoliphagus and Thiorhodococcus minor, Purple Sulfur Photosynthetic Bacteria in the Gammaproteobacterial Family Chromatiaceae.</title>
        <authorList>
            <person name="Aviles F.A."/>
            <person name="Meyer T.E."/>
            <person name="Kyndt J.A."/>
        </authorList>
    </citation>
    <scope>NUCLEOTIDE SEQUENCE [LARGE SCALE GENOMIC DNA]</scope>
    <source>
        <strain evidence="3">DSM 18266</strain>
    </source>
</reference>
<keyword evidence="3" id="KW-1185">Reference proteome</keyword>
<dbReference type="InterPro" id="IPR012547">
    <property type="entry name" value="PDDEXK_9"/>
</dbReference>
<dbReference type="InterPro" id="IPR018631">
    <property type="entry name" value="AAA-ATPase-like_dom"/>
</dbReference>
<name>A0A6P1DU84_9GAMM</name>
<reference evidence="2 3" key="2">
    <citation type="submission" date="2020-02" db="EMBL/GenBank/DDBJ databases">
        <title>Genome sequences of Thiorhodococcus mannitoliphagus and Thiorhodococcus minor, purple sulfur photosynthetic bacteria in the gammaproteobacterial family, Chromatiaceae.</title>
        <authorList>
            <person name="Aviles F.A."/>
            <person name="Meyer T.E."/>
            <person name="Kyndt J.A."/>
        </authorList>
    </citation>
    <scope>NUCLEOTIDE SEQUENCE [LARGE SCALE GENOMIC DNA]</scope>
    <source>
        <strain evidence="2 3">DSM 18266</strain>
    </source>
</reference>
<dbReference type="Pfam" id="PF09820">
    <property type="entry name" value="AAA-ATPase_like"/>
    <property type="match status" value="1"/>
</dbReference>
<keyword evidence="2" id="KW-0067">ATP-binding</keyword>
<proteinExistence type="predicted"/>
<dbReference type="PANTHER" id="PTHR34825:SF1">
    <property type="entry name" value="AAA-ATPASE-LIKE DOMAIN-CONTAINING PROTEIN"/>
    <property type="match status" value="1"/>
</dbReference>
<keyword evidence="2" id="KW-0547">Nucleotide-binding</keyword>
<evidence type="ECO:0000259" key="1">
    <source>
        <dbReference type="Pfam" id="PF09820"/>
    </source>
</evidence>
<comment type="caution">
    <text evidence="2">The sequence shown here is derived from an EMBL/GenBank/DDBJ whole genome shotgun (WGS) entry which is preliminary data.</text>
</comment>
<dbReference type="EMBL" id="JAAIJR010000073">
    <property type="protein sequence ID" value="NEX21887.1"/>
    <property type="molecule type" value="Genomic_DNA"/>
</dbReference>
<dbReference type="RefSeq" id="WP_164654990.1">
    <property type="nucleotide sequence ID" value="NZ_JAAIJR010000073.1"/>
</dbReference>
<dbReference type="Proteomes" id="UP000471640">
    <property type="component" value="Unassembled WGS sequence"/>
</dbReference>
<dbReference type="PANTHER" id="PTHR34825">
    <property type="entry name" value="CONSERVED PROTEIN, WITH A WEAK D-GALACTARATE DEHYDRATASE/ALTRONATE HYDROLASE DOMAIN"/>
    <property type="match status" value="1"/>
</dbReference>
<organism evidence="2 3">
    <name type="scientific">Thiorhodococcus mannitoliphagus</name>
    <dbReference type="NCBI Taxonomy" id="329406"/>
    <lineage>
        <taxon>Bacteria</taxon>
        <taxon>Pseudomonadati</taxon>
        <taxon>Pseudomonadota</taxon>
        <taxon>Gammaproteobacteria</taxon>
        <taxon>Chromatiales</taxon>
        <taxon>Chromatiaceae</taxon>
        <taxon>Thiorhodococcus</taxon>
    </lineage>
</organism>
<sequence>MTRLKLPIGIQTFSKLREDGCYYVDKTPLMLKLVEEGTHYFLSRPRRFGKSLLIDTLAELFAGNEPLFRGLYAHERWDWSRRTPVIRLSFGGGMAQSRAELDRRILNLLERNRVTLGLTCQYGTDVVGCFSEMIEQAHAATGERVVVLVDEYDKPILDNLTRPEIAREMRDGLRNLYSVIKDSDAHIRFAFLTGVSKFSKVSIFSGLNNLNDITVDAEYSALCGYTEHDLEIVFAPALEGLDRDEIRRWYNGYNWTGESVYNPFDVLLLFQKRQFRPWWFETGTPTFLLDQLIARGYFTPDLAGLHASESLISTFDVDSMPSEALLWQTGYLTFAGSRRMGARIEYRLGYPNLEVQSALNDALLKGLMDDPMNAERAVSRLYDTLLSGKPEDLHAHLDALFAAIPHQWHLKTPIAQYEGYYASVVYSHFAALGLDLTPEESSRAGRLDLALRFNEQVYLFEFKVVELEPEGRALQQIKDRGYADKYRAGGVPIHLIGVEFSRERRAVVGFEVETLDPASAS</sequence>